<reference evidence="1 2" key="1">
    <citation type="submission" date="2023-11" db="EMBL/GenBank/DDBJ databases">
        <title>MicrobeMod: A computational toolkit for identifying prokaryotic methylation and restriction-modification with nanopore sequencing.</title>
        <authorList>
            <person name="Crits-Christoph A."/>
            <person name="Kang S.C."/>
            <person name="Lee H."/>
            <person name="Ostrov N."/>
        </authorList>
    </citation>
    <scope>NUCLEOTIDE SEQUENCE [LARGE SCALE GENOMIC DNA]</scope>
    <source>
        <strain evidence="1 2">ATCC 25935</strain>
    </source>
</reference>
<dbReference type="Proteomes" id="UP001326110">
    <property type="component" value="Chromosome"/>
</dbReference>
<dbReference type="GeneID" id="43162072"/>
<name>A0ABZ0XT72_9BURK</name>
<organism evidence="1 2">
    <name type="scientific">Duganella zoogloeoides</name>
    <dbReference type="NCBI Taxonomy" id="75659"/>
    <lineage>
        <taxon>Bacteria</taxon>
        <taxon>Pseudomonadati</taxon>
        <taxon>Pseudomonadota</taxon>
        <taxon>Betaproteobacteria</taxon>
        <taxon>Burkholderiales</taxon>
        <taxon>Oxalobacteraceae</taxon>
        <taxon>Telluria group</taxon>
        <taxon>Duganella</taxon>
    </lineage>
</organism>
<evidence type="ECO:0000313" key="1">
    <source>
        <dbReference type="EMBL" id="WQH02753.1"/>
    </source>
</evidence>
<dbReference type="EMBL" id="CP140152">
    <property type="protein sequence ID" value="WQH02753.1"/>
    <property type="molecule type" value="Genomic_DNA"/>
</dbReference>
<gene>
    <name evidence="1" type="ORF">SR858_16940</name>
</gene>
<accession>A0ABZ0XT72</accession>
<evidence type="ECO:0000313" key="2">
    <source>
        <dbReference type="Proteomes" id="UP001326110"/>
    </source>
</evidence>
<proteinExistence type="predicted"/>
<evidence type="ECO:0008006" key="3">
    <source>
        <dbReference type="Google" id="ProtNLM"/>
    </source>
</evidence>
<sequence>MKMTIVTDDQGEILGAIPGDTVPEHVILKDFQSHIVEVPDDTGAITDGAELKKRLQEALQAQHGRQ</sequence>
<keyword evidence="2" id="KW-1185">Reference proteome</keyword>
<protein>
    <recommendedName>
        <fullName evidence="3">DUF3006 family protein</fullName>
    </recommendedName>
</protein>
<dbReference type="RefSeq" id="WP_154819720.1">
    <property type="nucleotide sequence ID" value="NZ_CP140152.1"/>
</dbReference>